<dbReference type="CDD" id="cd01146">
    <property type="entry name" value="FhuD"/>
    <property type="match status" value="1"/>
</dbReference>
<proteinExistence type="inferred from homology"/>
<dbReference type="InterPro" id="IPR002491">
    <property type="entry name" value="ABC_transptr_periplasmic_BD"/>
</dbReference>
<feature type="domain" description="Fe/B12 periplasmic-binding" evidence="5">
    <location>
        <begin position="47"/>
        <end position="308"/>
    </location>
</feature>
<evidence type="ECO:0000256" key="1">
    <source>
        <dbReference type="ARBA" id="ARBA00004196"/>
    </source>
</evidence>
<reference evidence="6" key="1">
    <citation type="submission" date="2020-10" db="EMBL/GenBank/DDBJ databases">
        <authorList>
            <person name="Castelo-Branco R."/>
            <person name="Eusebio N."/>
            <person name="Adriana R."/>
            <person name="Vieira A."/>
            <person name="Brugerolle De Fraissinette N."/>
            <person name="Rezende De Castro R."/>
            <person name="Schneider M.P."/>
            <person name="Vasconcelos V."/>
            <person name="Leao P.N."/>
        </authorList>
    </citation>
    <scope>NUCLEOTIDE SEQUENCE</scope>
    <source>
        <strain evidence="6">LEGE 07310</strain>
    </source>
</reference>
<keyword evidence="3" id="KW-0813">Transport</keyword>
<dbReference type="EMBL" id="JADEXG010000001">
    <property type="protein sequence ID" value="MBE9075869.1"/>
    <property type="molecule type" value="Genomic_DNA"/>
</dbReference>
<dbReference type="RefSeq" id="WP_193904516.1">
    <property type="nucleotide sequence ID" value="NZ_JADEXG010000001.1"/>
</dbReference>
<evidence type="ECO:0000256" key="3">
    <source>
        <dbReference type="ARBA" id="ARBA00022448"/>
    </source>
</evidence>
<dbReference type="GO" id="GO:0030288">
    <property type="term" value="C:outer membrane-bounded periplasmic space"/>
    <property type="evidence" value="ECO:0007669"/>
    <property type="project" value="TreeGrafter"/>
</dbReference>
<accession>A0A8J7AAA4</accession>
<evidence type="ECO:0000313" key="6">
    <source>
        <dbReference type="EMBL" id="MBE9075869.1"/>
    </source>
</evidence>
<evidence type="ECO:0000256" key="2">
    <source>
        <dbReference type="ARBA" id="ARBA00008814"/>
    </source>
</evidence>
<dbReference type="InterPro" id="IPR051313">
    <property type="entry name" value="Bact_iron-sidero_bind"/>
</dbReference>
<name>A0A8J7AAA4_9CYAN</name>
<dbReference type="SUPFAM" id="SSF53807">
    <property type="entry name" value="Helical backbone' metal receptor"/>
    <property type="match status" value="1"/>
</dbReference>
<evidence type="ECO:0000313" key="7">
    <source>
        <dbReference type="Proteomes" id="UP000636505"/>
    </source>
</evidence>
<keyword evidence="4" id="KW-0732">Signal</keyword>
<sequence>MGLSLVGLGGCTQAQQSQPIAQVEPGPTVHKIDHAMGVTAIEGTPQRVVVLTNEATDHLLALGLQPVGAVESWLGDPYYAYIQGEMRDVAVVGAELQPNLERIAALKPDLILGSKVRHAQIYGQLSAIAPTVFSETLGADWQENLRLYGQALNRQAEADQIMADWDRRIEDFQEKMGDRLQQEISLVRFLPGTARIYYEDNFAGRILKQIGFRRPPAQQKNEFADEVSYEQIALMDGDVLFYMTFDQGEGEASQTEQAWTSHPLWQSLDVVQANNTYEVNDVYWNTAGGVLAANQMLDDLYRIFLTQT</sequence>
<gene>
    <name evidence="6" type="ORF">IQ241_00900</name>
</gene>
<dbReference type="AlphaFoldDB" id="A0A8J7AAA4"/>
<evidence type="ECO:0000259" key="5">
    <source>
        <dbReference type="PROSITE" id="PS50983"/>
    </source>
</evidence>
<comment type="subcellular location">
    <subcellularLocation>
        <location evidence="1">Cell envelope</location>
    </subcellularLocation>
</comment>
<dbReference type="PANTHER" id="PTHR30532:SF21">
    <property type="entry name" value="SIDEROPHORE-BINDING LIPOPROTEIN YFIY-RELATED"/>
    <property type="match status" value="1"/>
</dbReference>
<dbReference type="Pfam" id="PF01497">
    <property type="entry name" value="Peripla_BP_2"/>
    <property type="match status" value="1"/>
</dbReference>
<comment type="similarity">
    <text evidence="2">Belongs to the bacterial solute-binding protein 8 family.</text>
</comment>
<dbReference type="PROSITE" id="PS50983">
    <property type="entry name" value="FE_B12_PBP"/>
    <property type="match status" value="1"/>
</dbReference>
<evidence type="ECO:0000256" key="4">
    <source>
        <dbReference type="ARBA" id="ARBA00022729"/>
    </source>
</evidence>
<organism evidence="6 7">
    <name type="scientific">Vasconcelosia minhoensis LEGE 07310</name>
    <dbReference type="NCBI Taxonomy" id="915328"/>
    <lineage>
        <taxon>Bacteria</taxon>
        <taxon>Bacillati</taxon>
        <taxon>Cyanobacteriota</taxon>
        <taxon>Cyanophyceae</taxon>
        <taxon>Nodosilineales</taxon>
        <taxon>Cymatolegaceae</taxon>
        <taxon>Vasconcelosia</taxon>
        <taxon>Vasconcelosia minhoensis</taxon>
    </lineage>
</organism>
<keyword evidence="7" id="KW-1185">Reference proteome</keyword>
<dbReference type="PANTHER" id="PTHR30532">
    <property type="entry name" value="IRON III DICITRATE-BINDING PERIPLASMIC PROTEIN"/>
    <property type="match status" value="1"/>
</dbReference>
<dbReference type="Gene3D" id="3.40.50.1980">
    <property type="entry name" value="Nitrogenase molybdenum iron protein domain"/>
    <property type="match status" value="2"/>
</dbReference>
<dbReference type="Proteomes" id="UP000636505">
    <property type="component" value="Unassembled WGS sequence"/>
</dbReference>
<protein>
    <submittedName>
        <fullName evidence="6">Iron-siderophore ABC transporter substrate-binding protein</fullName>
    </submittedName>
</protein>
<dbReference type="GO" id="GO:1901678">
    <property type="term" value="P:iron coordination entity transport"/>
    <property type="evidence" value="ECO:0007669"/>
    <property type="project" value="UniProtKB-ARBA"/>
</dbReference>
<comment type="caution">
    <text evidence="6">The sequence shown here is derived from an EMBL/GenBank/DDBJ whole genome shotgun (WGS) entry which is preliminary data.</text>
</comment>